<evidence type="ECO:0000259" key="2">
    <source>
        <dbReference type="Pfam" id="PF14016"/>
    </source>
</evidence>
<dbReference type="RefSeq" id="WP_378270611.1">
    <property type="nucleotide sequence ID" value="NZ_JBHUKR010000023.1"/>
</dbReference>
<dbReference type="EMBL" id="JBHUKR010000023">
    <property type="protein sequence ID" value="MFD2421824.1"/>
    <property type="molecule type" value="Genomic_DNA"/>
</dbReference>
<reference evidence="4" key="1">
    <citation type="journal article" date="2019" name="Int. J. Syst. Evol. Microbiol.">
        <title>The Global Catalogue of Microorganisms (GCM) 10K type strain sequencing project: providing services to taxonomists for standard genome sequencing and annotation.</title>
        <authorList>
            <consortium name="The Broad Institute Genomics Platform"/>
            <consortium name="The Broad Institute Genome Sequencing Center for Infectious Disease"/>
            <person name="Wu L."/>
            <person name="Ma J."/>
        </authorList>
    </citation>
    <scope>NUCLEOTIDE SEQUENCE [LARGE SCALE GENOMIC DNA]</scope>
    <source>
        <strain evidence="4">CGMCC 4.7645</strain>
    </source>
</reference>
<organism evidence="3 4">
    <name type="scientific">Amycolatopsis pigmentata</name>
    <dbReference type="NCBI Taxonomy" id="450801"/>
    <lineage>
        <taxon>Bacteria</taxon>
        <taxon>Bacillati</taxon>
        <taxon>Actinomycetota</taxon>
        <taxon>Actinomycetes</taxon>
        <taxon>Pseudonocardiales</taxon>
        <taxon>Pseudonocardiaceae</taxon>
        <taxon>Amycolatopsis</taxon>
    </lineage>
</organism>
<sequence length="196" mass="20688">MAVASAAVMVGCSSTDHNTAAPAPPPTAASANVVALNGADSAAANDNKESEYAAKRVGVPGCRHLTTAIYNDAPATTNEPAPPQFRIAFAFRNPGPKCVVRGFPGVRFDGEDGTSWNVDRTNEPTMDVVLEPGERAIANFTYMVADEATGWHVKSVSITPPNTYDTQTFPWEQGALNKQDGAAHPGTYVSPVRVEQ</sequence>
<feature type="region of interest" description="Disordered" evidence="1">
    <location>
        <begin position="173"/>
        <end position="196"/>
    </location>
</feature>
<keyword evidence="4" id="KW-1185">Reference proteome</keyword>
<protein>
    <submittedName>
        <fullName evidence="3">DUF4232 domain-containing protein</fullName>
    </submittedName>
</protein>
<evidence type="ECO:0000256" key="1">
    <source>
        <dbReference type="SAM" id="MobiDB-lite"/>
    </source>
</evidence>
<feature type="domain" description="DUF4232" evidence="2">
    <location>
        <begin position="85"/>
        <end position="177"/>
    </location>
</feature>
<comment type="caution">
    <text evidence="3">The sequence shown here is derived from an EMBL/GenBank/DDBJ whole genome shotgun (WGS) entry which is preliminary data.</text>
</comment>
<gene>
    <name evidence="3" type="ORF">ACFSXZ_36395</name>
</gene>
<accession>A0ABW5G3F1</accession>
<proteinExistence type="predicted"/>
<dbReference type="Pfam" id="PF14016">
    <property type="entry name" value="DUF4232"/>
    <property type="match status" value="1"/>
</dbReference>
<dbReference type="InterPro" id="IPR025326">
    <property type="entry name" value="DUF4232"/>
</dbReference>
<name>A0ABW5G3F1_9PSEU</name>
<evidence type="ECO:0000313" key="3">
    <source>
        <dbReference type="EMBL" id="MFD2421824.1"/>
    </source>
</evidence>
<evidence type="ECO:0000313" key="4">
    <source>
        <dbReference type="Proteomes" id="UP001597417"/>
    </source>
</evidence>
<dbReference type="Proteomes" id="UP001597417">
    <property type="component" value="Unassembled WGS sequence"/>
</dbReference>